<evidence type="ECO:0000313" key="9">
    <source>
        <dbReference type="Proteomes" id="UP000474718"/>
    </source>
</evidence>
<comment type="function">
    <text evidence="2">May play the central regulatory role in sporulation. It may be an element of the effector pathway responsible for the activation of sporulation genes in response to nutritional stress. Spo0A may act in concert with spo0H (a sigma factor) to control the expression of some genes that are critical to the sporulation process.</text>
</comment>
<evidence type="ECO:0000259" key="5">
    <source>
        <dbReference type="PROSITE" id="PS50930"/>
    </source>
</evidence>
<evidence type="ECO:0000313" key="6">
    <source>
        <dbReference type="EMBL" id="MZL68766.1"/>
    </source>
</evidence>
<dbReference type="EMBL" id="FQVY01000001">
    <property type="protein sequence ID" value="SHF71252.1"/>
    <property type="molecule type" value="Genomic_DNA"/>
</dbReference>
<dbReference type="SMART" id="SM00448">
    <property type="entry name" value="REC"/>
    <property type="match status" value="1"/>
</dbReference>
<evidence type="ECO:0000259" key="4">
    <source>
        <dbReference type="PROSITE" id="PS50110"/>
    </source>
</evidence>
<gene>
    <name evidence="6" type="ORF">GT747_03110</name>
    <name evidence="7" type="ORF">SAMN05444424_0424</name>
</gene>
<comment type="caution">
    <text evidence="7">The sequence shown here is derived from an EMBL/GenBank/DDBJ whole genome shotgun (WGS) entry which is preliminary data.</text>
</comment>
<keyword evidence="3" id="KW-0597">Phosphoprotein</keyword>
<dbReference type="RefSeq" id="WP_044991871.1">
    <property type="nucleotide sequence ID" value="NZ_FQVY01000001.1"/>
</dbReference>
<evidence type="ECO:0000313" key="7">
    <source>
        <dbReference type="EMBL" id="SHF71252.1"/>
    </source>
</evidence>
<protein>
    <recommendedName>
        <fullName evidence="1">Stage 0 sporulation protein A homolog</fullName>
    </recommendedName>
</protein>
<feature type="modified residue" description="4-aspartylphosphate" evidence="3">
    <location>
        <position position="58"/>
    </location>
</feature>
<dbReference type="PANTHER" id="PTHR37299:SF1">
    <property type="entry name" value="STAGE 0 SPORULATION PROTEIN A HOMOLOG"/>
    <property type="match status" value="1"/>
</dbReference>
<dbReference type="Pfam" id="PF04397">
    <property type="entry name" value="LytTR"/>
    <property type="match status" value="1"/>
</dbReference>
<evidence type="ECO:0000313" key="8">
    <source>
        <dbReference type="Proteomes" id="UP000184089"/>
    </source>
</evidence>
<dbReference type="Proteomes" id="UP000184089">
    <property type="component" value="Unassembled WGS sequence"/>
</dbReference>
<dbReference type="AlphaFoldDB" id="A0AAQ1MBH1"/>
<evidence type="ECO:0000256" key="2">
    <source>
        <dbReference type="ARBA" id="ARBA00024867"/>
    </source>
</evidence>
<dbReference type="Gene3D" id="2.40.50.1020">
    <property type="entry name" value="LytTr DNA-binding domain"/>
    <property type="match status" value="1"/>
</dbReference>
<feature type="domain" description="Response regulatory" evidence="4">
    <location>
        <begin position="2"/>
        <end position="121"/>
    </location>
</feature>
<dbReference type="SUPFAM" id="SSF52172">
    <property type="entry name" value="CheY-like"/>
    <property type="match status" value="1"/>
</dbReference>
<organism evidence="7 8">
    <name type="scientific">Bittarella massiliensis</name>
    <name type="common">ex Durand et al. 2017</name>
    <dbReference type="NCBI Taxonomy" id="1720313"/>
    <lineage>
        <taxon>Bacteria</taxon>
        <taxon>Bacillati</taxon>
        <taxon>Bacillota</taxon>
        <taxon>Clostridia</taxon>
        <taxon>Eubacteriales</taxon>
        <taxon>Oscillospiraceae</taxon>
        <taxon>Bittarella (ex Durand et al. 2017)</taxon>
    </lineage>
</organism>
<dbReference type="SMART" id="SM00850">
    <property type="entry name" value="LytTR"/>
    <property type="match status" value="1"/>
</dbReference>
<dbReference type="PROSITE" id="PS50110">
    <property type="entry name" value="RESPONSE_REGULATORY"/>
    <property type="match status" value="1"/>
</dbReference>
<reference evidence="6 9" key="3">
    <citation type="journal article" date="2019" name="Nat. Med.">
        <title>A library of human gut bacterial isolates paired with longitudinal multiomics data enables mechanistic microbiome research.</title>
        <authorList>
            <person name="Poyet M."/>
            <person name="Groussin M."/>
            <person name="Gibbons S.M."/>
            <person name="Avila-Pacheco J."/>
            <person name="Jiang X."/>
            <person name="Kearney S.M."/>
            <person name="Perrotta A.R."/>
            <person name="Berdy B."/>
            <person name="Zhao S."/>
            <person name="Lieberman T.D."/>
            <person name="Swanson P.K."/>
            <person name="Smith M."/>
            <person name="Roesemann S."/>
            <person name="Alexander J.E."/>
            <person name="Rich S.A."/>
            <person name="Livny J."/>
            <person name="Vlamakis H."/>
            <person name="Clish C."/>
            <person name="Bullock K."/>
            <person name="Deik A."/>
            <person name="Scott J."/>
            <person name="Pierce K.A."/>
            <person name="Xavier R.J."/>
            <person name="Alm E.J."/>
        </authorList>
    </citation>
    <scope>NUCLEOTIDE SEQUENCE [LARGE SCALE GENOMIC DNA]</scope>
    <source>
        <strain evidence="6 9">BIOML-A2</strain>
    </source>
</reference>
<dbReference type="GO" id="GO:0003677">
    <property type="term" value="F:DNA binding"/>
    <property type="evidence" value="ECO:0007669"/>
    <property type="project" value="InterPro"/>
</dbReference>
<dbReference type="Proteomes" id="UP000474718">
    <property type="component" value="Unassembled WGS sequence"/>
</dbReference>
<accession>A0AAQ1MBH1</accession>
<reference evidence="7" key="1">
    <citation type="submission" date="2016-11" db="EMBL/GenBank/DDBJ databases">
        <authorList>
            <person name="Varghese N."/>
            <person name="Submissions S."/>
        </authorList>
    </citation>
    <scope>NUCLEOTIDE SEQUENCE</scope>
    <source>
        <strain evidence="7">DSM 4029</strain>
    </source>
</reference>
<dbReference type="PROSITE" id="PS50930">
    <property type="entry name" value="HTH_LYTTR"/>
    <property type="match status" value="1"/>
</dbReference>
<sequence length="235" mass="26411">MRIAICEDEEAQAQYLTALARRWATGRGQALQVDCYPTAESFWFARQGDAGADLLLLDIQLPGESGLDLARRLRGEGETLPIAFVTGLDEHLGEGYELEALHYLVKPVSEERFFALLDRAARRLPEPTLVIRVEGEERRLLQREIFCAQAGDRQTLLHTLRGDFALPLPLEKVEKTLSPDLFFRCHRSCLVSLRAIARLGREELVLDDGTRLPVSRRMGPQLGRAFARCNGGMLL</sequence>
<name>A0AAQ1MBH1_9FIRM</name>
<reference evidence="8" key="2">
    <citation type="submission" date="2016-11" db="EMBL/GenBank/DDBJ databases">
        <authorList>
            <person name="Jaros S."/>
            <person name="Januszkiewicz K."/>
            <person name="Wedrychowicz H."/>
        </authorList>
    </citation>
    <scope>NUCLEOTIDE SEQUENCE [LARGE SCALE GENOMIC DNA]</scope>
    <source>
        <strain evidence="8">DSM 4029</strain>
    </source>
</reference>
<dbReference type="Gene3D" id="3.40.50.2300">
    <property type="match status" value="1"/>
</dbReference>
<dbReference type="PANTHER" id="PTHR37299">
    <property type="entry name" value="TRANSCRIPTIONAL REGULATOR-RELATED"/>
    <property type="match status" value="1"/>
</dbReference>
<keyword evidence="9" id="KW-1185">Reference proteome</keyword>
<dbReference type="EMBL" id="WWVX01000001">
    <property type="protein sequence ID" value="MZL68766.1"/>
    <property type="molecule type" value="Genomic_DNA"/>
</dbReference>
<feature type="domain" description="HTH LytTR-type" evidence="5">
    <location>
        <begin position="131"/>
        <end position="228"/>
    </location>
</feature>
<dbReference type="Pfam" id="PF00072">
    <property type="entry name" value="Response_reg"/>
    <property type="match status" value="1"/>
</dbReference>
<dbReference type="GO" id="GO:0000156">
    <property type="term" value="F:phosphorelay response regulator activity"/>
    <property type="evidence" value="ECO:0007669"/>
    <property type="project" value="InterPro"/>
</dbReference>
<evidence type="ECO:0000256" key="3">
    <source>
        <dbReference type="PROSITE-ProRule" id="PRU00169"/>
    </source>
</evidence>
<proteinExistence type="predicted"/>
<dbReference type="InterPro" id="IPR046947">
    <property type="entry name" value="LytR-like"/>
</dbReference>
<dbReference type="InterPro" id="IPR001789">
    <property type="entry name" value="Sig_transdc_resp-reg_receiver"/>
</dbReference>
<evidence type="ECO:0000256" key="1">
    <source>
        <dbReference type="ARBA" id="ARBA00018672"/>
    </source>
</evidence>
<dbReference type="InterPro" id="IPR011006">
    <property type="entry name" value="CheY-like_superfamily"/>
</dbReference>
<dbReference type="InterPro" id="IPR007492">
    <property type="entry name" value="LytTR_DNA-bd_dom"/>
</dbReference>